<name>A0ABU8ZDS5_ACIJU</name>
<dbReference type="EMBL" id="JBBMLE010000003">
    <property type="protein sequence ID" value="MEK0251181.1"/>
    <property type="molecule type" value="Genomic_DNA"/>
</dbReference>
<organism evidence="1 2">
    <name type="scientific">Acinetobacter junii</name>
    <dbReference type="NCBI Taxonomy" id="40215"/>
    <lineage>
        <taxon>Bacteria</taxon>
        <taxon>Pseudomonadati</taxon>
        <taxon>Pseudomonadota</taxon>
        <taxon>Gammaproteobacteria</taxon>
        <taxon>Moraxellales</taxon>
        <taxon>Moraxellaceae</taxon>
        <taxon>Acinetobacter</taxon>
    </lineage>
</organism>
<sequence>MKAAIALASTYVLIALLALVLLTSTLKGCADATTAENESAFAYQIQFQNSNEHEVFVRRLGE</sequence>
<proteinExistence type="predicted"/>
<accession>A0ABU8ZDS5</accession>
<dbReference type="RefSeq" id="WP_075696331.1">
    <property type="nucleotide sequence ID" value="NZ_BKFG01000016.1"/>
</dbReference>
<comment type="caution">
    <text evidence="1">The sequence shown here is derived from an EMBL/GenBank/DDBJ whole genome shotgun (WGS) entry which is preliminary data.</text>
</comment>
<protein>
    <submittedName>
        <fullName evidence="1">Uncharacterized protein</fullName>
    </submittedName>
</protein>
<evidence type="ECO:0000313" key="1">
    <source>
        <dbReference type="EMBL" id="MEK0251181.1"/>
    </source>
</evidence>
<dbReference type="Proteomes" id="UP001498501">
    <property type="component" value="Unassembled WGS sequence"/>
</dbReference>
<keyword evidence="2" id="KW-1185">Reference proteome</keyword>
<evidence type="ECO:0000313" key="2">
    <source>
        <dbReference type="Proteomes" id="UP001498501"/>
    </source>
</evidence>
<reference evidence="1 2" key="1">
    <citation type="submission" date="2024-03" db="EMBL/GenBank/DDBJ databases">
        <title>Cross-transmission of Acinetobacter junii carrying blaOXA-58 in a neonatal intensive care unit.</title>
        <authorList>
            <person name="Bour M."/>
            <person name="Potron A."/>
            <person name="Lecointe D."/>
        </authorList>
    </citation>
    <scope>NUCLEOTIDE SEQUENCE [LARGE SCALE GENOMIC DNA]</scope>
    <source>
        <strain evidence="1 2">21A3096 case 1</strain>
    </source>
</reference>
<gene>
    <name evidence="1" type="ORF">WM018_01360</name>
</gene>